<comment type="caution">
    <text evidence="2">The sequence shown here is derived from an EMBL/GenBank/DDBJ whole genome shotgun (WGS) entry which is preliminary data.</text>
</comment>
<keyword evidence="1" id="KW-0472">Membrane</keyword>
<dbReference type="STRING" id="1747903.ASR47_1005304"/>
<sequence>MASTKAHHATGWAAGVIAAALVAHADAGGPYQVLSMLAFVMGALGGTAPDWLEVAWWAPTRRLWITHRTWTHWGLAWIALLVYTYLQLPHHLWAPPLFGFAAGGIMHLLADWPNPLGVPWIIRRHSLRWWKSGRHDLIVIGAAWLAATIVADHVFFDGIHGRRAMAFVQGWPLWSTGWMVDALDTFWQRLRAWRLGPGN</sequence>
<dbReference type="RefSeq" id="WP_065309201.1">
    <property type="nucleotide sequence ID" value="NZ_LOCQ01000058.1"/>
</dbReference>
<feature type="transmembrane region" description="Helical" evidence="1">
    <location>
        <begin position="137"/>
        <end position="156"/>
    </location>
</feature>
<feature type="transmembrane region" description="Helical" evidence="1">
    <location>
        <begin position="70"/>
        <end position="88"/>
    </location>
</feature>
<dbReference type="EMBL" id="LOCQ01000058">
    <property type="protein sequence ID" value="OBV38349.1"/>
    <property type="molecule type" value="Genomic_DNA"/>
</dbReference>
<evidence type="ECO:0008006" key="4">
    <source>
        <dbReference type="Google" id="ProtNLM"/>
    </source>
</evidence>
<keyword evidence="1" id="KW-1133">Transmembrane helix</keyword>
<evidence type="ECO:0000313" key="3">
    <source>
        <dbReference type="Proteomes" id="UP000092713"/>
    </source>
</evidence>
<evidence type="ECO:0000256" key="1">
    <source>
        <dbReference type="SAM" id="Phobius"/>
    </source>
</evidence>
<keyword evidence="3" id="KW-1185">Reference proteome</keyword>
<evidence type="ECO:0000313" key="2">
    <source>
        <dbReference type="EMBL" id="OBV38349.1"/>
    </source>
</evidence>
<protein>
    <recommendedName>
        <fullName evidence="4">LexA-binding, inner membrane-associated hydrolase</fullName>
    </recommendedName>
</protein>
<name>A0A1A7C025_9BURK</name>
<organism evidence="2 3">
    <name type="scientific">Janthinobacterium psychrotolerans</name>
    <dbReference type="NCBI Taxonomy" id="1747903"/>
    <lineage>
        <taxon>Bacteria</taxon>
        <taxon>Pseudomonadati</taxon>
        <taxon>Pseudomonadota</taxon>
        <taxon>Betaproteobacteria</taxon>
        <taxon>Burkholderiales</taxon>
        <taxon>Oxalobacteraceae</taxon>
        <taxon>Janthinobacterium</taxon>
    </lineage>
</organism>
<reference evidence="2 3" key="1">
    <citation type="submission" date="2016-04" db="EMBL/GenBank/DDBJ databases">
        <title>Draft genome sequence of Janthinobacterium psychrotolerans sp. nov., isolated from freshwater sediments in Denmark.</title>
        <authorList>
            <person name="Gong X."/>
            <person name="Skrivergaard S."/>
            <person name="Korsgaard B.S."/>
            <person name="Schreiber L."/>
            <person name="Marshall I.P."/>
            <person name="Finster K."/>
            <person name="Schramm A."/>
        </authorList>
    </citation>
    <scope>NUCLEOTIDE SEQUENCE [LARGE SCALE GENOMIC DNA]</scope>
    <source>
        <strain evidence="2 3">S3-2</strain>
    </source>
</reference>
<dbReference type="PATRIC" id="fig|1747903.4.peg.1895"/>
<dbReference type="AlphaFoldDB" id="A0A1A7C025"/>
<accession>A0A1A7C025</accession>
<proteinExistence type="predicted"/>
<dbReference type="Proteomes" id="UP000092713">
    <property type="component" value="Unassembled WGS sequence"/>
</dbReference>
<gene>
    <name evidence="2" type="ORF">ASR47_1005304</name>
</gene>
<keyword evidence="1" id="KW-0812">Transmembrane</keyword>